<name>A0A915EKK8_9BILA</name>
<keyword evidence="2" id="KW-1185">Reference proteome</keyword>
<protein>
    <submittedName>
        <fullName evidence="3">Uncharacterized protein</fullName>
    </submittedName>
</protein>
<proteinExistence type="predicted"/>
<evidence type="ECO:0000256" key="1">
    <source>
        <dbReference type="SAM" id="Coils"/>
    </source>
</evidence>
<dbReference type="AlphaFoldDB" id="A0A915EKK8"/>
<evidence type="ECO:0000313" key="2">
    <source>
        <dbReference type="Proteomes" id="UP000887574"/>
    </source>
</evidence>
<evidence type="ECO:0000313" key="3">
    <source>
        <dbReference type="WBParaSite" id="jg6357"/>
    </source>
</evidence>
<sequence length="214" mass="25100">MRRKNTQLCKATLEKDSRKADKKLWNVEKTHLRKPDLSANITDSEQSDEKRDRRITEEALSAAEKVQKQYAEYQKFYTKEVARLNSRLKEQNCAFIAKENEFKCKAKELTEQIKVLEIDQKNLIKAKEIQTNAKEMVQQDQERLTQTVQQLEVQKLTRKYKLASVVEQLSSLTGRSNQTNHNRHHNEQEVILGCVINQLNAMREEDVQNSLLTR</sequence>
<feature type="coiled-coil region" evidence="1">
    <location>
        <begin position="99"/>
        <end position="154"/>
    </location>
</feature>
<reference evidence="3" key="1">
    <citation type="submission" date="2022-11" db="UniProtKB">
        <authorList>
            <consortium name="WormBaseParasite"/>
        </authorList>
    </citation>
    <scope>IDENTIFICATION</scope>
</reference>
<accession>A0A915EKK8</accession>
<dbReference type="Proteomes" id="UP000887574">
    <property type="component" value="Unplaced"/>
</dbReference>
<keyword evidence="1" id="KW-0175">Coiled coil</keyword>
<organism evidence="2 3">
    <name type="scientific">Ditylenchus dipsaci</name>
    <dbReference type="NCBI Taxonomy" id="166011"/>
    <lineage>
        <taxon>Eukaryota</taxon>
        <taxon>Metazoa</taxon>
        <taxon>Ecdysozoa</taxon>
        <taxon>Nematoda</taxon>
        <taxon>Chromadorea</taxon>
        <taxon>Rhabditida</taxon>
        <taxon>Tylenchina</taxon>
        <taxon>Tylenchomorpha</taxon>
        <taxon>Sphaerularioidea</taxon>
        <taxon>Anguinidae</taxon>
        <taxon>Anguininae</taxon>
        <taxon>Ditylenchus</taxon>
    </lineage>
</organism>
<dbReference type="WBParaSite" id="jg6357">
    <property type="protein sequence ID" value="jg6357"/>
    <property type="gene ID" value="jg6357"/>
</dbReference>